<dbReference type="CDD" id="cd06529">
    <property type="entry name" value="S24_LexA-like"/>
    <property type="match status" value="1"/>
</dbReference>
<dbReference type="EMBL" id="JAAONZ010000002">
    <property type="protein sequence ID" value="NHO64591.1"/>
    <property type="molecule type" value="Genomic_DNA"/>
</dbReference>
<keyword evidence="9" id="KW-0808">Transferase</keyword>
<reference evidence="9" key="1">
    <citation type="submission" date="2020-03" db="EMBL/GenBank/DDBJ databases">
        <authorList>
            <person name="Guo F."/>
        </authorList>
    </citation>
    <scope>NUCLEOTIDE SEQUENCE</scope>
    <source>
        <strain evidence="9">JCM 30134</strain>
    </source>
</reference>
<dbReference type="InterPro" id="IPR050077">
    <property type="entry name" value="LexA_repressor"/>
</dbReference>
<dbReference type="EC" id="2.7.7.7" evidence="9"/>
<dbReference type="InterPro" id="IPR039418">
    <property type="entry name" value="LexA-like"/>
</dbReference>
<dbReference type="InterPro" id="IPR015927">
    <property type="entry name" value="Peptidase_S24_S26A/B/C"/>
</dbReference>
<dbReference type="GO" id="GO:0006281">
    <property type="term" value="P:DNA repair"/>
    <property type="evidence" value="ECO:0007669"/>
    <property type="project" value="UniProtKB-KW"/>
</dbReference>
<dbReference type="GO" id="GO:0009432">
    <property type="term" value="P:SOS response"/>
    <property type="evidence" value="ECO:0007669"/>
    <property type="project" value="UniProtKB-KW"/>
</dbReference>
<dbReference type="GO" id="GO:0003677">
    <property type="term" value="F:DNA binding"/>
    <property type="evidence" value="ECO:0007669"/>
    <property type="project" value="InterPro"/>
</dbReference>
<organism evidence="9 10">
    <name type="scientific">Pseudomaricurvus hydrocarbonicus</name>
    <dbReference type="NCBI Taxonomy" id="1470433"/>
    <lineage>
        <taxon>Bacteria</taxon>
        <taxon>Pseudomonadati</taxon>
        <taxon>Pseudomonadota</taxon>
        <taxon>Gammaproteobacteria</taxon>
        <taxon>Cellvibrionales</taxon>
        <taxon>Cellvibrionaceae</taxon>
        <taxon>Pseudomaricurvus</taxon>
    </lineage>
</organism>
<evidence type="ECO:0000256" key="2">
    <source>
        <dbReference type="ARBA" id="ARBA00022763"/>
    </source>
</evidence>
<dbReference type="GO" id="GO:0016787">
    <property type="term" value="F:hydrolase activity"/>
    <property type="evidence" value="ECO:0007669"/>
    <property type="project" value="UniProtKB-KW"/>
</dbReference>
<evidence type="ECO:0000256" key="4">
    <source>
        <dbReference type="ARBA" id="ARBA00022813"/>
    </source>
</evidence>
<comment type="similarity">
    <text evidence="1 7">Belongs to the peptidase S24 family.</text>
</comment>
<evidence type="ECO:0000259" key="8">
    <source>
        <dbReference type="Pfam" id="PF00717"/>
    </source>
</evidence>
<dbReference type="Pfam" id="PF00717">
    <property type="entry name" value="Peptidase_S24"/>
    <property type="match status" value="1"/>
</dbReference>
<evidence type="ECO:0000256" key="6">
    <source>
        <dbReference type="ARBA" id="ARBA00023236"/>
    </source>
</evidence>
<dbReference type="GO" id="GO:0006355">
    <property type="term" value="P:regulation of DNA-templated transcription"/>
    <property type="evidence" value="ECO:0007669"/>
    <property type="project" value="InterPro"/>
</dbReference>
<keyword evidence="6" id="KW-0742">SOS response</keyword>
<feature type="domain" description="Peptidase S24/S26A/S26B/S26C" evidence="8">
    <location>
        <begin position="6"/>
        <end position="119"/>
    </location>
</feature>
<name>A0A9E5JSH5_9GAMM</name>
<dbReference type="PRINTS" id="PR00726">
    <property type="entry name" value="LEXASERPTASE"/>
</dbReference>
<keyword evidence="2" id="KW-0227">DNA damage</keyword>
<evidence type="ECO:0000256" key="1">
    <source>
        <dbReference type="ARBA" id="ARBA00007484"/>
    </source>
</evidence>
<dbReference type="GO" id="GO:0003887">
    <property type="term" value="F:DNA-directed DNA polymerase activity"/>
    <property type="evidence" value="ECO:0007669"/>
    <property type="project" value="UniProtKB-EC"/>
</dbReference>
<dbReference type="PANTHER" id="PTHR33516:SF2">
    <property type="entry name" value="LEXA REPRESSOR-RELATED"/>
    <property type="match status" value="1"/>
</dbReference>
<accession>A0A9E5JSH5</accession>
<keyword evidence="4 7" id="KW-0068">Autocatalytic cleavage</keyword>
<dbReference type="AlphaFoldDB" id="A0A9E5JSH5"/>
<dbReference type="Gene3D" id="2.10.109.10">
    <property type="entry name" value="Umud Fragment, subunit A"/>
    <property type="match status" value="1"/>
</dbReference>
<sequence>MKLILYSHAVQAGFPSPADDYKEGSLSLDEHLITHPAATYLARASGDSMQGVGIFDRDLLIVDRSLEPLQNDVVVVAIDGELCCKQLDKNHHCLRSANRHYPPIAIREDQDILIEGVVMASIRYHRPR</sequence>
<dbReference type="InterPro" id="IPR036286">
    <property type="entry name" value="LexA/Signal_pep-like_sf"/>
</dbReference>
<dbReference type="PANTHER" id="PTHR33516">
    <property type="entry name" value="LEXA REPRESSOR"/>
    <property type="match status" value="1"/>
</dbReference>
<keyword evidence="3 7" id="KW-0378">Hydrolase</keyword>
<proteinExistence type="inferred from homology"/>
<evidence type="ECO:0000256" key="5">
    <source>
        <dbReference type="ARBA" id="ARBA00023204"/>
    </source>
</evidence>
<keyword evidence="9" id="KW-0548">Nucleotidyltransferase</keyword>
<evidence type="ECO:0000313" key="9">
    <source>
        <dbReference type="EMBL" id="NHO64591.1"/>
    </source>
</evidence>
<evidence type="ECO:0000313" key="10">
    <source>
        <dbReference type="Proteomes" id="UP000787472"/>
    </source>
</evidence>
<evidence type="ECO:0000256" key="3">
    <source>
        <dbReference type="ARBA" id="ARBA00022801"/>
    </source>
</evidence>
<evidence type="ECO:0000256" key="7">
    <source>
        <dbReference type="RuleBase" id="RU003991"/>
    </source>
</evidence>
<dbReference type="NCBIfam" id="NF007621">
    <property type="entry name" value="PRK10276.1"/>
    <property type="match status" value="1"/>
</dbReference>
<dbReference type="Proteomes" id="UP000787472">
    <property type="component" value="Unassembled WGS sequence"/>
</dbReference>
<protein>
    <submittedName>
        <fullName evidence="9">Translesion error-prone DNA polymerase V autoproteolytic subunit</fullName>
        <ecNumber evidence="9">2.7.7.7</ecNumber>
    </submittedName>
</protein>
<comment type="caution">
    <text evidence="9">The sequence shown here is derived from an EMBL/GenBank/DDBJ whole genome shotgun (WGS) entry which is preliminary data.</text>
</comment>
<dbReference type="InterPro" id="IPR006197">
    <property type="entry name" value="Peptidase_S24_LexA"/>
</dbReference>
<dbReference type="SUPFAM" id="SSF51306">
    <property type="entry name" value="LexA/Signal peptidase"/>
    <property type="match status" value="1"/>
</dbReference>
<gene>
    <name evidence="9" type="primary">umuD</name>
    <name evidence="9" type="ORF">G8770_03405</name>
</gene>
<keyword evidence="10" id="KW-1185">Reference proteome</keyword>
<dbReference type="RefSeq" id="WP_167181775.1">
    <property type="nucleotide sequence ID" value="NZ_JAAONZ010000002.1"/>
</dbReference>
<keyword evidence="5" id="KW-0234">DNA repair</keyword>